<organism evidence="3 4">
    <name type="scientific">Cylindrospermopsis raciborskii CS-505</name>
    <dbReference type="NCBI Taxonomy" id="533240"/>
    <lineage>
        <taxon>Bacteria</taxon>
        <taxon>Bacillati</taxon>
        <taxon>Cyanobacteriota</taxon>
        <taxon>Cyanophyceae</taxon>
        <taxon>Nostocales</taxon>
        <taxon>Aphanizomenonaceae</taxon>
        <taxon>Cylindrospermopsis</taxon>
    </lineage>
</organism>
<evidence type="ECO:0000256" key="1">
    <source>
        <dbReference type="SAM" id="Phobius"/>
    </source>
</evidence>
<name>A0A853MGC5_9CYAN</name>
<evidence type="ECO:0000313" key="4">
    <source>
        <dbReference type="Proteomes" id="UP000093903"/>
    </source>
</evidence>
<keyword evidence="1" id="KW-1133">Transmembrane helix</keyword>
<feature type="domain" description="DUF4350" evidence="2">
    <location>
        <begin position="36"/>
        <end position="196"/>
    </location>
</feature>
<dbReference type="Pfam" id="PF14258">
    <property type="entry name" value="DUF4350"/>
    <property type="match status" value="1"/>
</dbReference>
<reference evidence="3 4" key="1">
    <citation type="submission" date="2016-05" db="EMBL/GenBank/DDBJ databases">
        <title>First complete genome of the cyanobacterium Cylindrospermopsis raciborskii CS505, containing a circular chromosome and a single extrachromosomal element.</title>
        <authorList>
            <person name="Fuentes J."/>
            <person name="Tamames J."/>
            <person name="Allen E."/>
            <person name="Plominski A."/>
            <person name="Vasquez M."/>
        </authorList>
    </citation>
    <scope>NUCLEOTIDE SEQUENCE [LARGE SCALE GENOMIC DNA]</scope>
    <source>
        <strain evidence="3 4">CS505</strain>
    </source>
</reference>
<comment type="caution">
    <text evidence="3">The sequence shown here is derived from an EMBL/GenBank/DDBJ whole genome shotgun (WGS) entry which is preliminary data.</text>
</comment>
<dbReference type="AlphaFoldDB" id="A0A853MGC5"/>
<keyword evidence="1" id="KW-0472">Membrane</keyword>
<dbReference type="Proteomes" id="UP000093903">
    <property type="component" value="Unassembled WGS sequence"/>
</dbReference>
<sequence>MLPPKRRLYLSAIALVMVILVIFSFTPSQNIKNGSSYNRGPEGYAGWYAFMQNQGVKIQRWQKPFVEIESETKPVTLIQVNPELVQINPISVQGNFEAQQIKWIEQGNTLVILGIKQPSTAAEFTTYQESPLGRVKIDTSRRYVEPTKEEILLGDRFGAVVWQWKSGKGKVIFATTIHLAANAYQDEANFRYLAKLVTDNSEKVLIDEYIHGYKDINQDTNYQSKQGNLLDYFAKTPLFPMLLQLSVVVILLIWSGNRRFGRAIKLDLSITENSQAYIQALAAVLRKAQSSDFVLEMIGKEEQLQLQKVLGMGNTPANQEDLIKTWQQQTGKSPAELEELLKVQTSKHRISEKNLLNWLAKWQSLRKNQSAHLNLPLKQN</sequence>
<dbReference type="EMBL" id="LYXA01000001">
    <property type="protein sequence ID" value="OBU77582.1"/>
    <property type="molecule type" value="Genomic_DNA"/>
</dbReference>
<gene>
    <name evidence="3" type="ORF">A9P98_15820</name>
</gene>
<feature type="transmembrane region" description="Helical" evidence="1">
    <location>
        <begin position="238"/>
        <end position="256"/>
    </location>
</feature>
<evidence type="ECO:0000313" key="3">
    <source>
        <dbReference type="EMBL" id="OBU77582.1"/>
    </source>
</evidence>
<evidence type="ECO:0000259" key="2">
    <source>
        <dbReference type="Pfam" id="PF14258"/>
    </source>
</evidence>
<accession>A0A853MGC5</accession>
<keyword evidence="1" id="KW-0812">Transmembrane</keyword>
<dbReference type="InterPro" id="IPR025646">
    <property type="entry name" value="DUF4350"/>
</dbReference>
<protein>
    <recommendedName>
        <fullName evidence="2">DUF4350 domain-containing protein</fullName>
    </recommendedName>
</protein>
<proteinExistence type="predicted"/>
<dbReference type="RefSeq" id="WP_006277962.1">
    <property type="nucleotide sequence ID" value="NZ_ACYA01000051.1"/>
</dbReference>
<feature type="transmembrane region" description="Helical" evidence="1">
    <location>
        <begin position="7"/>
        <end position="26"/>
    </location>
</feature>